<dbReference type="FunFam" id="2.60.40.10:FF:000133">
    <property type="entry name" value="Neogenin isoform 1"/>
    <property type="match status" value="1"/>
</dbReference>
<dbReference type="SMART" id="SM00409">
    <property type="entry name" value="IG"/>
    <property type="match status" value="3"/>
</dbReference>
<dbReference type="FunFam" id="2.60.40.10:FF:000551">
    <property type="entry name" value="Protogenin A"/>
    <property type="match status" value="1"/>
</dbReference>
<feature type="compositionally biased region" description="Low complexity" evidence="10">
    <location>
        <begin position="327"/>
        <end position="342"/>
    </location>
</feature>
<dbReference type="GO" id="GO:0016020">
    <property type="term" value="C:membrane"/>
    <property type="evidence" value="ECO:0007669"/>
    <property type="project" value="UniProtKB-SubCell"/>
</dbReference>
<dbReference type="InterPro" id="IPR036116">
    <property type="entry name" value="FN3_sf"/>
</dbReference>
<evidence type="ECO:0000256" key="10">
    <source>
        <dbReference type="SAM" id="MobiDB-lite"/>
    </source>
</evidence>
<dbReference type="PROSITE" id="PS50853">
    <property type="entry name" value="FN3"/>
    <property type="match status" value="5"/>
</dbReference>
<dbReference type="CDD" id="cd00063">
    <property type="entry name" value="FN3"/>
    <property type="match status" value="6"/>
</dbReference>
<evidence type="ECO:0000259" key="12">
    <source>
        <dbReference type="PROSITE" id="PS50835"/>
    </source>
</evidence>
<dbReference type="PROSITE" id="PS50835">
    <property type="entry name" value="IG_LIKE"/>
    <property type="match status" value="3"/>
</dbReference>
<feature type="domain" description="Fibronectin type-III" evidence="13">
    <location>
        <begin position="375"/>
        <end position="468"/>
    </location>
</feature>
<dbReference type="SUPFAM" id="SSF48726">
    <property type="entry name" value="Immunoglobulin"/>
    <property type="match status" value="3"/>
</dbReference>
<evidence type="ECO:0000256" key="5">
    <source>
        <dbReference type="ARBA" id="ARBA00022989"/>
    </source>
</evidence>
<feature type="domain" description="Fibronectin type-III" evidence="13">
    <location>
        <begin position="474"/>
        <end position="565"/>
    </location>
</feature>
<dbReference type="PANTHER" id="PTHR44170">
    <property type="entry name" value="PROTEIN SIDEKICK"/>
    <property type="match status" value="1"/>
</dbReference>
<feature type="domain" description="Fibronectin type-III" evidence="13">
    <location>
        <begin position="570"/>
        <end position="664"/>
    </location>
</feature>
<dbReference type="Pfam" id="PF07679">
    <property type="entry name" value="I-set"/>
    <property type="match status" value="2"/>
</dbReference>
<dbReference type="InterPro" id="IPR003961">
    <property type="entry name" value="FN3_dom"/>
</dbReference>
<feature type="domain" description="Ig-like" evidence="12">
    <location>
        <begin position="232"/>
        <end position="317"/>
    </location>
</feature>
<dbReference type="Pfam" id="PF13927">
    <property type="entry name" value="Ig_3"/>
    <property type="match status" value="1"/>
</dbReference>
<dbReference type="AlphaFoldDB" id="A0A8K0KK13"/>
<keyword evidence="4" id="KW-0677">Repeat</keyword>
<comment type="subcellular location">
    <subcellularLocation>
        <location evidence="1">Membrane</location>
        <topology evidence="1">Single-pass type I membrane protein</topology>
    </subcellularLocation>
</comment>
<evidence type="ECO:0000256" key="8">
    <source>
        <dbReference type="ARBA" id="ARBA00023180"/>
    </source>
</evidence>
<dbReference type="FunFam" id="2.60.40.10:FF:000004">
    <property type="entry name" value="DCC isoform 1"/>
    <property type="match status" value="2"/>
</dbReference>
<feature type="region of interest" description="Disordered" evidence="10">
    <location>
        <begin position="1064"/>
        <end position="1117"/>
    </location>
</feature>
<evidence type="ECO:0000256" key="6">
    <source>
        <dbReference type="ARBA" id="ARBA00023136"/>
    </source>
</evidence>
<dbReference type="Pfam" id="PF06583">
    <property type="entry name" value="Neogenin_C"/>
    <property type="match status" value="2"/>
</dbReference>
<feature type="compositionally biased region" description="Polar residues" evidence="10">
    <location>
        <begin position="1089"/>
        <end position="1102"/>
    </location>
</feature>
<feature type="domain" description="Fibronectin type-III" evidence="13">
    <location>
        <begin position="671"/>
        <end position="766"/>
    </location>
</feature>
<name>A0A8K0KK13_LADFU</name>
<gene>
    <name evidence="14" type="ORF">J437_LFUL016977</name>
</gene>
<evidence type="ECO:0000256" key="11">
    <source>
        <dbReference type="SAM" id="Phobius"/>
    </source>
</evidence>
<feature type="compositionally biased region" description="Low complexity" evidence="10">
    <location>
        <begin position="1064"/>
        <end position="1088"/>
    </location>
</feature>
<dbReference type="SMART" id="SM00408">
    <property type="entry name" value="IGc2"/>
    <property type="match status" value="3"/>
</dbReference>
<evidence type="ECO:0000256" key="7">
    <source>
        <dbReference type="ARBA" id="ARBA00023157"/>
    </source>
</evidence>
<dbReference type="InterPro" id="IPR036179">
    <property type="entry name" value="Ig-like_dom_sf"/>
</dbReference>
<dbReference type="InterPro" id="IPR003598">
    <property type="entry name" value="Ig_sub2"/>
</dbReference>
<dbReference type="PANTHER" id="PTHR44170:SF54">
    <property type="entry name" value="FI24025P1"/>
    <property type="match status" value="1"/>
</dbReference>
<protein>
    <recommendedName>
        <fullName evidence="16">Neogenin</fullName>
    </recommendedName>
</protein>
<keyword evidence="7" id="KW-1015">Disulfide bond</keyword>
<keyword evidence="9" id="KW-0393">Immunoglobulin domain</keyword>
<dbReference type="GO" id="GO:0009653">
    <property type="term" value="P:anatomical structure morphogenesis"/>
    <property type="evidence" value="ECO:0007669"/>
    <property type="project" value="UniProtKB-ARBA"/>
</dbReference>
<dbReference type="InterPro" id="IPR013783">
    <property type="entry name" value="Ig-like_fold"/>
</dbReference>
<dbReference type="InterPro" id="IPR007110">
    <property type="entry name" value="Ig-like_dom"/>
</dbReference>
<feature type="domain" description="Fibronectin type-III" evidence="13">
    <location>
        <begin position="775"/>
        <end position="871"/>
    </location>
</feature>
<organism evidence="14 15">
    <name type="scientific">Ladona fulva</name>
    <name type="common">Scarce chaser dragonfly</name>
    <name type="synonym">Libellula fulva</name>
    <dbReference type="NCBI Taxonomy" id="123851"/>
    <lineage>
        <taxon>Eukaryota</taxon>
        <taxon>Metazoa</taxon>
        <taxon>Ecdysozoa</taxon>
        <taxon>Arthropoda</taxon>
        <taxon>Hexapoda</taxon>
        <taxon>Insecta</taxon>
        <taxon>Pterygota</taxon>
        <taxon>Palaeoptera</taxon>
        <taxon>Odonata</taxon>
        <taxon>Epiprocta</taxon>
        <taxon>Anisoptera</taxon>
        <taxon>Libelluloidea</taxon>
        <taxon>Libellulidae</taxon>
        <taxon>Ladona</taxon>
    </lineage>
</organism>
<reference evidence="14" key="2">
    <citation type="submission" date="2017-10" db="EMBL/GenBank/DDBJ databases">
        <title>Ladona fulva Genome sequencing and assembly.</title>
        <authorList>
            <person name="Murali S."/>
            <person name="Richards S."/>
            <person name="Bandaranaike D."/>
            <person name="Bellair M."/>
            <person name="Blankenburg K."/>
            <person name="Chao H."/>
            <person name="Dinh H."/>
            <person name="Doddapaneni H."/>
            <person name="Dugan-Rocha S."/>
            <person name="Elkadiri S."/>
            <person name="Gnanaolivu R."/>
            <person name="Hernandez B."/>
            <person name="Skinner E."/>
            <person name="Javaid M."/>
            <person name="Lee S."/>
            <person name="Li M."/>
            <person name="Ming W."/>
            <person name="Munidasa M."/>
            <person name="Muniz J."/>
            <person name="Nguyen L."/>
            <person name="Hughes D."/>
            <person name="Osuji N."/>
            <person name="Pu L.-L."/>
            <person name="Puazo M."/>
            <person name="Qu C."/>
            <person name="Quiroz J."/>
            <person name="Raj R."/>
            <person name="Weissenberger G."/>
            <person name="Xin Y."/>
            <person name="Zou X."/>
            <person name="Han Y."/>
            <person name="Worley K."/>
            <person name="Muzny D."/>
            <person name="Gibbs R."/>
        </authorList>
    </citation>
    <scope>NUCLEOTIDE SEQUENCE</scope>
    <source>
        <strain evidence="14">Sampled in the wild</strain>
    </source>
</reference>
<comment type="caution">
    <text evidence="14">The sequence shown here is derived from an EMBL/GenBank/DDBJ whole genome shotgun (WGS) entry which is preliminary data.</text>
</comment>
<feature type="domain" description="Ig-like" evidence="12">
    <location>
        <begin position="139"/>
        <end position="227"/>
    </location>
</feature>
<dbReference type="InterPro" id="IPR010560">
    <property type="entry name" value="Neogenin_C"/>
</dbReference>
<dbReference type="SUPFAM" id="SSF49265">
    <property type="entry name" value="Fibronectin type III"/>
    <property type="match status" value="4"/>
</dbReference>
<keyword evidence="6 11" id="KW-0472">Membrane</keyword>
<reference evidence="14" key="1">
    <citation type="submission" date="2013-04" db="EMBL/GenBank/DDBJ databases">
        <authorList>
            <person name="Qu J."/>
            <person name="Murali S.C."/>
            <person name="Bandaranaike D."/>
            <person name="Bellair M."/>
            <person name="Blankenburg K."/>
            <person name="Chao H."/>
            <person name="Dinh H."/>
            <person name="Doddapaneni H."/>
            <person name="Downs B."/>
            <person name="Dugan-Rocha S."/>
            <person name="Elkadiri S."/>
            <person name="Gnanaolivu R.D."/>
            <person name="Hernandez B."/>
            <person name="Javaid M."/>
            <person name="Jayaseelan J.C."/>
            <person name="Lee S."/>
            <person name="Li M."/>
            <person name="Ming W."/>
            <person name="Munidasa M."/>
            <person name="Muniz J."/>
            <person name="Nguyen L."/>
            <person name="Ongeri F."/>
            <person name="Osuji N."/>
            <person name="Pu L.-L."/>
            <person name="Puazo M."/>
            <person name="Qu C."/>
            <person name="Quiroz J."/>
            <person name="Raj R."/>
            <person name="Weissenberger G."/>
            <person name="Xin Y."/>
            <person name="Zou X."/>
            <person name="Han Y."/>
            <person name="Richards S."/>
            <person name="Worley K."/>
            <person name="Muzny D."/>
            <person name="Gibbs R."/>
        </authorList>
    </citation>
    <scope>NUCLEOTIDE SEQUENCE</scope>
    <source>
        <strain evidence="14">Sampled in the wild</strain>
    </source>
</reference>
<feature type="region of interest" description="Disordered" evidence="10">
    <location>
        <begin position="321"/>
        <end position="372"/>
    </location>
</feature>
<sequence length="1229" mass="133915">MHCFYITLQINTTNLYVQYLIGPPCIEHHPQDQLVVPGGTAHLACLPASYAPPHGGPSAAVAPSPATTVQWLRDGRPLLLDNTRMTVLPSGSLEIDGATLADSGQYRCNVSSLGKHRLSRVALLTVERDPEGSTRISSPVFTAKPRSTVVAKGSTVTLDCAANGNPKPIITWLKDGVTVDLLLLDSRLIMVGSGSLQIEKVTEIDEGTYQCRAENKEDSVDASATLQVLVPPQFVKKPKDRYAFDKEDLELECEVSGKPEPRVHWVKNGDPIPQSDYMQVVNGHNLRILGLIPLDSGIFQCIASNPAGNVHAEARLNILQPGSKLTTPTPSRRPSRPSAAAHTPPPLISSHVLPAVDGQPGDAGESLPTKDVPSMPRSLAAIFVDKRFVTLKWKPPVQTNGAIFTYSVFYRQEGSERERVVNTSRSRLEEVNVPGLVPGREYWFRVVAHNQNGAGAPSSPLRLRTLPEAHVPGPPIHLRVTPSSSTSLIVEWEPPTSPPAPHPHQYELFYTEEGSMEEHHHTTSEARFELTNLRKYWEYIIWVVAVSPEGPGAASEEAKARTLADVPSEAPQNVTLETASSTSIIVRWEPPSREGQNGVITGYKIRYKRKGKRRAESVTTAGDQRLYALTNLEKSSEYQVRLFAMTANGTGPPSEWMSMETYANDLEEKQVPDPPSSLKVRPMANSILVTWNPPRNPTIMVRGYTLGWGKGIPDVYTQVLDGKQRVYSIPNLDPNSEYVISLRAYNEMGDGRPVYETVRTRESAPPETHTEPLVPPVGLRAVIVSASTAVLYWTDSSLTKSQVTDHRHYVVRYTSSHNSPNPRYKYFNTSNLNCMIDDLKPNTQYEFTVKLVKGRRESPWSMVVLNITQEEAPSSAPRDLTVVLVENHPNAINLNWQPPKQPNGQITGVVGDRMTTTIKGLTPDTTYYFKIQARNHKGYGPVSATVQYTTPAGNGVAPLESGSPAKDGIGGLSNSMIFYIALGVAVILVFVMVVTITAVCCRNRQSHGPDRSKKGYMKGTIKGKIGVGSSGSSCAGSAGGKSSVKPPDLWIHHDQMELKALEKTQTQTAATPASASSSTAASPSEQQTVPSSVPRHSSTGQDFETDDKFRPGGVGSLEKRGYVTSYVDEFTPFLAVATATTIGTTSAANGAPQHGHHGAPHHHHHHHGPGVVPSSSDLGGSVHPMYPRTQYSMARAHPSYSTEELNQEMANLEGLMKDLNAITASEFEC</sequence>
<evidence type="ECO:0000259" key="13">
    <source>
        <dbReference type="PROSITE" id="PS50853"/>
    </source>
</evidence>
<dbReference type="GO" id="GO:0030154">
    <property type="term" value="P:cell differentiation"/>
    <property type="evidence" value="ECO:0007669"/>
    <property type="project" value="UniProtKB-ARBA"/>
</dbReference>
<comment type="similarity">
    <text evidence="2">Belongs to the immunoglobulin superfamily. DCC family.</text>
</comment>
<keyword evidence="3 11" id="KW-0812">Transmembrane</keyword>
<dbReference type="OrthoDB" id="114660at2759"/>
<dbReference type="Pfam" id="PF00041">
    <property type="entry name" value="fn3"/>
    <property type="match status" value="6"/>
</dbReference>
<feature type="compositionally biased region" description="Basic residues" evidence="10">
    <location>
        <begin position="1154"/>
        <end position="1168"/>
    </location>
</feature>
<feature type="region of interest" description="Disordered" evidence="10">
    <location>
        <begin position="1145"/>
        <end position="1186"/>
    </location>
</feature>
<keyword evidence="8" id="KW-0325">Glycoprotein</keyword>
<dbReference type="PRINTS" id="PR00014">
    <property type="entry name" value="FNTYPEIII"/>
</dbReference>
<feature type="domain" description="Ig-like" evidence="12">
    <location>
        <begin position="24"/>
        <end position="125"/>
    </location>
</feature>
<evidence type="ECO:0000256" key="4">
    <source>
        <dbReference type="ARBA" id="ARBA00022737"/>
    </source>
</evidence>
<evidence type="ECO:0000256" key="2">
    <source>
        <dbReference type="ARBA" id="ARBA00009588"/>
    </source>
</evidence>
<evidence type="ECO:0000256" key="1">
    <source>
        <dbReference type="ARBA" id="ARBA00004479"/>
    </source>
</evidence>
<feature type="transmembrane region" description="Helical" evidence="11">
    <location>
        <begin position="976"/>
        <end position="1001"/>
    </location>
</feature>
<keyword evidence="5 11" id="KW-1133">Transmembrane helix</keyword>
<accession>A0A8K0KK13</accession>
<dbReference type="SMART" id="SM00060">
    <property type="entry name" value="FN3"/>
    <property type="match status" value="6"/>
</dbReference>
<evidence type="ECO:0000256" key="9">
    <source>
        <dbReference type="ARBA" id="ARBA00023319"/>
    </source>
</evidence>
<dbReference type="EMBL" id="KZ309032">
    <property type="protein sequence ID" value="KAG8236477.1"/>
    <property type="molecule type" value="Genomic_DNA"/>
</dbReference>
<evidence type="ECO:0000313" key="15">
    <source>
        <dbReference type="Proteomes" id="UP000792457"/>
    </source>
</evidence>
<dbReference type="GO" id="GO:0098609">
    <property type="term" value="P:cell-cell adhesion"/>
    <property type="evidence" value="ECO:0007669"/>
    <property type="project" value="TreeGrafter"/>
</dbReference>
<evidence type="ECO:0000256" key="3">
    <source>
        <dbReference type="ARBA" id="ARBA00022692"/>
    </source>
</evidence>
<dbReference type="Proteomes" id="UP000792457">
    <property type="component" value="Unassembled WGS sequence"/>
</dbReference>
<dbReference type="Gene3D" id="2.60.40.10">
    <property type="entry name" value="Immunoglobulins"/>
    <property type="match status" value="10"/>
</dbReference>
<evidence type="ECO:0000313" key="14">
    <source>
        <dbReference type="EMBL" id="KAG8236477.1"/>
    </source>
</evidence>
<dbReference type="InterPro" id="IPR013098">
    <property type="entry name" value="Ig_I-set"/>
</dbReference>
<evidence type="ECO:0008006" key="16">
    <source>
        <dbReference type="Google" id="ProtNLM"/>
    </source>
</evidence>
<keyword evidence="15" id="KW-1185">Reference proteome</keyword>
<dbReference type="InterPro" id="IPR003599">
    <property type="entry name" value="Ig_sub"/>
</dbReference>
<proteinExistence type="inferred from homology"/>